<protein>
    <submittedName>
        <fullName evidence="1">Uncharacterized protein</fullName>
    </submittedName>
</protein>
<dbReference type="EMBL" id="FCOB02000018">
    <property type="protein sequence ID" value="SAK76054.1"/>
    <property type="molecule type" value="Genomic_DNA"/>
</dbReference>
<evidence type="ECO:0000313" key="2">
    <source>
        <dbReference type="Proteomes" id="UP000054978"/>
    </source>
</evidence>
<proteinExistence type="predicted"/>
<dbReference type="RefSeq" id="WP_087047276.1">
    <property type="nucleotide sequence ID" value="NZ_FCOB02000018.1"/>
</dbReference>
<dbReference type="Proteomes" id="UP000054978">
    <property type="component" value="Unassembled WGS sequence"/>
</dbReference>
<dbReference type="AlphaFoldDB" id="A0A158C106"/>
<evidence type="ECO:0000313" key="1">
    <source>
        <dbReference type="EMBL" id="SAK76054.1"/>
    </source>
</evidence>
<reference evidence="1" key="1">
    <citation type="submission" date="2016-01" db="EMBL/GenBank/DDBJ databases">
        <authorList>
            <person name="Peeters C."/>
        </authorList>
    </citation>
    <scope>NUCLEOTIDE SEQUENCE [LARGE SCALE GENOMIC DNA]</scope>
    <source>
        <strain evidence="1">LMG 29326</strain>
    </source>
</reference>
<organism evidence="1 2">
    <name type="scientific">Caballeronia ptereochthonis</name>
    <dbReference type="NCBI Taxonomy" id="1777144"/>
    <lineage>
        <taxon>Bacteria</taxon>
        <taxon>Pseudomonadati</taxon>
        <taxon>Pseudomonadota</taxon>
        <taxon>Betaproteobacteria</taxon>
        <taxon>Burkholderiales</taxon>
        <taxon>Burkholderiaceae</taxon>
        <taxon>Caballeronia</taxon>
    </lineage>
</organism>
<sequence>MLKIDNLAVSKELDRAEMGAIVGGTSIFQNNGINSNFQGGGVSFASPQTNVAPVTQVDASTHTDVDVTNVTKSLASVGSLLQGVKL</sequence>
<keyword evidence="2" id="KW-1185">Reference proteome</keyword>
<dbReference type="OrthoDB" id="9132681at2"/>
<accession>A0A158C106</accession>
<comment type="caution">
    <text evidence="1">The sequence shown here is derived from an EMBL/GenBank/DDBJ whole genome shotgun (WGS) entry which is preliminary data.</text>
</comment>
<name>A0A158C106_9BURK</name>
<gene>
    <name evidence="1" type="ORF">AWB83_03889</name>
</gene>